<proteinExistence type="predicted"/>
<dbReference type="InterPro" id="IPR017930">
    <property type="entry name" value="Myb_dom"/>
</dbReference>
<organism evidence="3 4">
    <name type="scientific">Tritrichomonas musculus</name>
    <dbReference type="NCBI Taxonomy" id="1915356"/>
    <lineage>
        <taxon>Eukaryota</taxon>
        <taxon>Metamonada</taxon>
        <taxon>Parabasalia</taxon>
        <taxon>Tritrichomonadida</taxon>
        <taxon>Tritrichomonadidae</taxon>
        <taxon>Tritrichomonas</taxon>
    </lineage>
</organism>
<comment type="caution">
    <text evidence="3">The sequence shown here is derived from an EMBL/GenBank/DDBJ whole genome shotgun (WGS) entry which is preliminary data.</text>
</comment>
<dbReference type="Pfam" id="PF00249">
    <property type="entry name" value="Myb_DNA-binding"/>
    <property type="match status" value="1"/>
</dbReference>
<protein>
    <recommendedName>
        <fullName evidence="5">Myb-like DNA-binding domain containing protein</fullName>
    </recommendedName>
</protein>
<evidence type="ECO:0008006" key="5">
    <source>
        <dbReference type="Google" id="ProtNLM"/>
    </source>
</evidence>
<evidence type="ECO:0000313" key="4">
    <source>
        <dbReference type="Proteomes" id="UP001470230"/>
    </source>
</evidence>
<dbReference type="PANTHER" id="PTHR45614">
    <property type="entry name" value="MYB PROTEIN-RELATED"/>
    <property type="match status" value="1"/>
</dbReference>
<feature type="domain" description="Myb-like" evidence="1">
    <location>
        <begin position="203"/>
        <end position="253"/>
    </location>
</feature>
<feature type="domain" description="HTH myb-type" evidence="2">
    <location>
        <begin position="208"/>
        <end position="257"/>
    </location>
</feature>
<dbReference type="Proteomes" id="UP001470230">
    <property type="component" value="Unassembled WGS sequence"/>
</dbReference>
<dbReference type="PROSITE" id="PS50090">
    <property type="entry name" value="MYB_LIKE"/>
    <property type="match status" value="1"/>
</dbReference>
<evidence type="ECO:0000259" key="1">
    <source>
        <dbReference type="PROSITE" id="PS50090"/>
    </source>
</evidence>
<reference evidence="3 4" key="1">
    <citation type="submission" date="2024-04" db="EMBL/GenBank/DDBJ databases">
        <title>Tritrichomonas musculus Genome.</title>
        <authorList>
            <person name="Alves-Ferreira E."/>
            <person name="Grigg M."/>
            <person name="Lorenzi H."/>
            <person name="Galac M."/>
        </authorList>
    </citation>
    <scope>NUCLEOTIDE SEQUENCE [LARGE SCALE GENOMIC DNA]</scope>
    <source>
        <strain evidence="3 4">EAF2021</strain>
    </source>
</reference>
<dbReference type="SUPFAM" id="SSF46689">
    <property type="entry name" value="Homeodomain-like"/>
    <property type="match status" value="1"/>
</dbReference>
<dbReference type="InterPro" id="IPR050560">
    <property type="entry name" value="MYB_TF"/>
</dbReference>
<evidence type="ECO:0000259" key="2">
    <source>
        <dbReference type="PROSITE" id="PS51294"/>
    </source>
</evidence>
<sequence length="354" mass="39948">MINLSICPNHNVSNSVYEASPNSLSYLPTRSMNSSSQTATTSINPSFINHQYPQFNDSTMIYQPNQPHANQQCISGNSLQFNIKNPNYIPTSNQIQNHNTINDNSSRFQQTRIQTHTIPRPTTFSSPTSSPGPIVSGVNLNDNYITLNTIQNYPQQVKISSLPSNQNNNNNTNNSETQNYQSQIQSQHLYPNYNTIVAALTSCPVESKAPWTADEDDTLTKMYEQIGPQWARISEVLPGRTISQIRSRRNAIESRKRQRQKAAMKQLKIAPELKQQIEQRKQLYEQKFDSRGSAASSSPIYNSYVGPYQPSTPINVSIPKQIPSSSTNTIKSHSNHMKETQNEKFYCSIESLLN</sequence>
<dbReference type="Gene3D" id="1.10.10.60">
    <property type="entry name" value="Homeodomain-like"/>
    <property type="match status" value="1"/>
</dbReference>
<dbReference type="SMART" id="SM00717">
    <property type="entry name" value="SANT"/>
    <property type="match status" value="1"/>
</dbReference>
<name>A0ABR2K1R3_9EUKA</name>
<dbReference type="InterPro" id="IPR009057">
    <property type="entry name" value="Homeodomain-like_sf"/>
</dbReference>
<keyword evidence="4" id="KW-1185">Reference proteome</keyword>
<dbReference type="EMBL" id="JAPFFF010000008">
    <property type="protein sequence ID" value="KAK8884911.1"/>
    <property type="molecule type" value="Genomic_DNA"/>
</dbReference>
<accession>A0ABR2K1R3</accession>
<dbReference type="InterPro" id="IPR001005">
    <property type="entry name" value="SANT/Myb"/>
</dbReference>
<dbReference type="PROSITE" id="PS51294">
    <property type="entry name" value="HTH_MYB"/>
    <property type="match status" value="1"/>
</dbReference>
<evidence type="ECO:0000313" key="3">
    <source>
        <dbReference type="EMBL" id="KAK8884911.1"/>
    </source>
</evidence>
<gene>
    <name evidence="3" type="ORF">M9Y10_044034</name>
</gene>
<dbReference type="CDD" id="cd00167">
    <property type="entry name" value="SANT"/>
    <property type="match status" value="1"/>
</dbReference>